<dbReference type="AlphaFoldDB" id="A0A2N9I866"/>
<dbReference type="GO" id="GO:0032040">
    <property type="term" value="C:small-subunit processome"/>
    <property type="evidence" value="ECO:0007669"/>
    <property type="project" value="TreeGrafter"/>
</dbReference>
<dbReference type="GO" id="GO:0000462">
    <property type="term" value="P:maturation of SSU-rRNA from tricistronic rRNA transcript (SSU-rRNA, 5.8S rRNA, LSU-rRNA)"/>
    <property type="evidence" value="ECO:0007669"/>
    <property type="project" value="TreeGrafter"/>
</dbReference>
<dbReference type="InterPro" id="IPR053940">
    <property type="entry name" value="UTP25_NTPase-like"/>
</dbReference>
<dbReference type="PANTHER" id="PTHR12933">
    <property type="entry name" value="ORF PROTEIN-RELATED"/>
    <property type="match status" value="1"/>
</dbReference>
<feature type="region of interest" description="Disordered" evidence="1">
    <location>
        <begin position="1"/>
        <end position="53"/>
    </location>
</feature>
<dbReference type="EMBL" id="OIVN01005101">
    <property type="protein sequence ID" value="SPD20842.1"/>
    <property type="molecule type" value="Genomic_DNA"/>
</dbReference>
<evidence type="ECO:0000313" key="3">
    <source>
        <dbReference type="EMBL" id="SPD20842.1"/>
    </source>
</evidence>
<gene>
    <name evidence="3" type="ORF">FSB_LOCUS48724</name>
</gene>
<protein>
    <recommendedName>
        <fullName evidence="2">UTP25 NTP hydrolase-like domain-containing protein</fullName>
    </recommendedName>
</protein>
<dbReference type="PANTHER" id="PTHR12933:SF0">
    <property type="entry name" value="U3 SMALL NUCLEOLAR RNA-ASSOCIATED PROTEIN 25 HOMOLOG"/>
    <property type="match status" value="1"/>
</dbReference>
<feature type="compositionally biased region" description="Acidic residues" evidence="1">
    <location>
        <begin position="184"/>
        <end position="213"/>
    </location>
</feature>
<accession>A0A2N9I866</accession>
<feature type="compositionally biased region" description="Basic and acidic residues" evidence="1">
    <location>
        <begin position="18"/>
        <end position="44"/>
    </location>
</feature>
<feature type="region of interest" description="Disordered" evidence="1">
    <location>
        <begin position="154"/>
        <end position="221"/>
    </location>
</feature>
<organism evidence="3">
    <name type="scientific">Fagus sylvatica</name>
    <name type="common">Beechnut</name>
    <dbReference type="NCBI Taxonomy" id="28930"/>
    <lineage>
        <taxon>Eukaryota</taxon>
        <taxon>Viridiplantae</taxon>
        <taxon>Streptophyta</taxon>
        <taxon>Embryophyta</taxon>
        <taxon>Tracheophyta</taxon>
        <taxon>Spermatophyta</taxon>
        <taxon>Magnoliopsida</taxon>
        <taxon>eudicotyledons</taxon>
        <taxon>Gunneridae</taxon>
        <taxon>Pentapetalae</taxon>
        <taxon>rosids</taxon>
        <taxon>fabids</taxon>
        <taxon>Fagales</taxon>
        <taxon>Fagaceae</taxon>
        <taxon>Fagus</taxon>
    </lineage>
</organism>
<feature type="domain" description="UTP25 NTP hydrolase-like" evidence="2">
    <location>
        <begin position="331"/>
        <end position="405"/>
    </location>
</feature>
<dbReference type="GO" id="GO:0019843">
    <property type="term" value="F:rRNA binding"/>
    <property type="evidence" value="ECO:0007669"/>
    <property type="project" value="TreeGrafter"/>
</dbReference>
<reference evidence="3" key="1">
    <citation type="submission" date="2018-02" db="EMBL/GenBank/DDBJ databases">
        <authorList>
            <person name="Cohen D.B."/>
            <person name="Kent A.D."/>
        </authorList>
    </citation>
    <scope>NUCLEOTIDE SEQUENCE</scope>
</reference>
<proteinExistence type="predicted"/>
<dbReference type="GO" id="GO:0034511">
    <property type="term" value="F:U3 snoRNA binding"/>
    <property type="evidence" value="ECO:0007669"/>
    <property type="project" value="InterPro"/>
</dbReference>
<name>A0A2N9I866_FAGSY</name>
<dbReference type="InterPro" id="IPR010678">
    <property type="entry name" value="UTP25"/>
</dbReference>
<dbReference type="Pfam" id="PF22916">
    <property type="entry name" value="UTP25_NTPase-like"/>
    <property type="match status" value="1"/>
</dbReference>
<sequence length="780" mass="89358">MGKQFGKNRGLKRAKAPSKSESKHVIKNRRVEEKLARTRTREPLEEQSSGVASDEEVIHREASMYDNLLMTLRSCSKTVDDAYKKRCDSDNITCLEKIGYAWVKWKGMRTWLFGSVLENDELELPLDYPIHGFGGWGRVSGIYYPRVGSKGPVLVRQRQEEGKSDSEEDEDDGSESFSVSVKDDNEDESTLQEPDLVDAGEQSEDIETEDDHEGSDTDQEHDVRVNGQNLAEGSACLSSFSIHLGHELSEEEVENLSTKKWLYKWEVPVAGMSNCKWMGTGECFLKDVNINSGYDLKPKLHKHWLDVYKTSGGNDFHSSKERLFFSLCNSYRDILHCNKKPFYLKGLEEDSSIMDAYIVHSLNHVFRTRDLVTKNDAKLAKHPEIADNDSLAVNFLDHGYTRPKVGNMDYLVDILGCQLGCVPMKYLGMPLGAGFKEKTIWNPIIEKVEKRLAGWKRLYLSKGGRVTLIKSTLSSLPTYLLSLFPMPASVVHRIEKLQRDFLWGGWVMRRGFTFSGGIRGGWCSKKVNSPYGVSLWKTISKGWDSFNRFISFEIGDGSKVSFWHDVWCGDRPLKVMYPDIFAISSSPDALVADLLSCHNDIPHWDLTFIRNIQDWESDSLMALLELLYANPRIGIGEDTICWGLAKSKGFTVSSYYKALSGETVDHLLLHCPFAWELWSMVFELFGVLWVMPRSIVEMLECWQGNFGKHRNCLIWRVVPHCLMWSIWRERNGRSFEDCERSYVEIKLFFLRSLREWVDGWGSFSCSSLFQLLEHYSLRAV</sequence>
<evidence type="ECO:0000259" key="2">
    <source>
        <dbReference type="Pfam" id="PF22916"/>
    </source>
</evidence>
<evidence type="ECO:0000256" key="1">
    <source>
        <dbReference type="SAM" id="MobiDB-lite"/>
    </source>
</evidence>